<dbReference type="OrthoDB" id="892296at2"/>
<dbReference type="EMBL" id="MORL01000003">
    <property type="protein sequence ID" value="OIN59870.1"/>
    <property type="molecule type" value="Genomic_DNA"/>
</dbReference>
<evidence type="ECO:0000313" key="4">
    <source>
        <dbReference type="Proteomes" id="UP000181790"/>
    </source>
</evidence>
<dbReference type="InterPro" id="IPR045043">
    <property type="entry name" value="Lea14-like"/>
</dbReference>
<protein>
    <recommendedName>
        <fullName evidence="2">Water stress and hypersensitive response domain-containing protein</fullName>
    </recommendedName>
</protein>
<dbReference type="SUPFAM" id="SSF117070">
    <property type="entry name" value="LEA14-like"/>
    <property type="match status" value="2"/>
</dbReference>
<feature type="domain" description="Water stress and hypersensitive response" evidence="2">
    <location>
        <begin position="43"/>
        <end position="164"/>
    </location>
</feature>
<keyword evidence="4" id="KW-1185">Reference proteome</keyword>
<comment type="similarity">
    <text evidence="1">Belongs to the LEA type 2 family.</text>
</comment>
<dbReference type="InterPro" id="IPR004864">
    <property type="entry name" value="LEA_2"/>
</dbReference>
<feature type="domain" description="Water stress and hypersensitive response" evidence="2">
    <location>
        <begin position="171"/>
        <end position="287"/>
    </location>
</feature>
<dbReference type="Gene3D" id="2.60.40.1820">
    <property type="match status" value="2"/>
</dbReference>
<name>A0A1S2VN93_9BACT</name>
<gene>
    <name evidence="3" type="ORF">BLX24_08430</name>
</gene>
<evidence type="ECO:0000256" key="1">
    <source>
        <dbReference type="ARBA" id="ARBA00005960"/>
    </source>
</evidence>
<dbReference type="RefSeq" id="WP_071502671.1">
    <property type="nucleotide sequence ID" value="NZ_MORL01000003.1"/>
</dbReference>
<dbReference type="PANTHER" id="PTHR31459">
    <property type="match status" value="1"/>
</dbReference>
<dbReference type="Pfam" id="PF03168">
    <property type="entry name" value="LEA_2"/>
    <property type="match status" value="2"/>
</dbReference>
<accession>A0A1S2VN93</accession>
<organism evidence="3 4">
    <name type="scientific">Arsenicibacter rosenii</name>
    <dbReference type="NCBI Taxonomy" id="1750698"/>
    <lineage>
        <taxon>Bacteria</taxon>
        <taxon>Pseudomonadati</taxon>
        <taxon>Bacteroidota</taxon>
        <taxon>Cytophagia</taxon>
        <taxon>Cytophagales</taxon>
        <taxon>Spirosomataceae</taxon>
        <taxon>Arsenicibacter</taxon>
    </lineage>
</organism>
<dbReference type="PANTHER" id="PTHR31459:SF2">
    <property type="entry name" value="OS03G0843300 PROTEIN"/>
    <property type="match status" value="1"/>
</dbReference>
<dbReference type="Proteomes" id="UP000181790">
    <property type="component" value="Unassembled WGS sequence"/>
</dbReference>
<sequence>MKKGWFIAIGLLLVGGILAFIWYRQQVKEADKEPYGTALKPRLELSSWEVTDVDADVVKVKGKLLIDNPLPVGFKARRMYFEFLIDSTVVSRGDYPQTIAVEPSDSSTVTLPVEVPLKPLENKLKYLYENNIDSVVYTVRTRFDLDVPILGNRTFTDTINRKLPTVFIPTMQIERVKIGKVGLNESELAMNVSVGNRNAFPIRFFDTRYVVSVDGKEVAEGYQPDSILIEKQSTTPVVLPLTLKPGTLLGLTGKMLFDKKDTPMRVLFHCKIIDREGNNLFRDSKMTMQIEGTMDEFMKAARQLK</sequence>
<evidence type="ECO:0000313" key="3">
    <source>
        <dbReference type="EMBL" id="OIN59870.1"/>
    </source>
</evidence>
<proteinExistence type="inferred from homology"/>
<dbReference type="GO" id="GO:0009269">
    <property type="term" value="P:response to desiccation"/>
    <property type="evidence" value="ECO:0007669"/>
    <property type="project" value="InterPro"/>
</dbReference>
<dbReference type="SMART" id="SM00769">
    <property type="entry name" value="WHy"/>
    <property type="match status" value="2"/>
</dbReference>
<reference evidence="3 4" key="1">
    <citation type="submission" date="2016-10" db="EMBL/GenBank/DDBJ databases">
        <title>Arsenicibacter rosenii gen. nov., sp. nov., an efficient arsenic-methylating bacterium isolated from an arsenic-contaminated paddy soil.</title>
        <authorList>
            <person name="Huang K."/>
        </authorList>
    </citation>
    <scope>NUCLEOTIDE SEQUENCE [LARGE SCALE GENOMIC DNA]</scope>
    <source>
        <strain evidence="3 4">SM-1</strain>
    </source>
</reference>
<evidence type="ECO:0000259" key="2">
    <source>
        <dbReference type="SMART" id="SM00769"/>
    </source>
</evidence>
<dbReference type="AlphaFoldDB" id="A0A1S2VN93"/>
<comment type="caution">
    <text evidence="3">The sequence shown here is derived from an EMBL/GenBank/DDBJ whole genome shotgun (WGS) entry which is preliminary data.</text>
</comment>
<dbReference type="InterPro" id="IPR013990">
    <property type="entry name" value="WHy-dom"/>
</dbReference>